<sequence length="187" mass="21817">MIKPLPADKPLIISMLTRSFDGNGSVNYIVRQDDKREQRIRALMEYSVAMCEIFGEVWLSDDRKACALVLYPDRQRASFRTFLLDLRLMFRAIGVGGVKKVKARKAKVAAIRPKEKMAYLWFIGVDPQHQHAGHGSRMLQEVLRHSADLPVYLETSMPKNLPWYQRFGFEIYDELDLGYTLYFLRRQ</sequence>
<dbReference type="PROSITE" id="PS51186">
    <property type="entry name" value="GNAT"/>
    <property type="match status" value="1"/>
</dbReference>
<gene>
    <name evidence="2" type="ORF">EGT74_17140</name>
</gene>
<name>A0A3N4PME8_9BACT</name>
<reference evidence="2 3" key="1">
    <citation type="submission" date="2018-11" db="EMBL/GenBank/DDBJ databases">
        <title>Chitinophaga lutea sp.nov., isolate from arsenic contaminated soil.</title>
        <authorList>
            <person name="Zong Y."/>
        </authorList>
    </citation>
    <scope>NUCLEOTIDE SEQUENCE [LARGE SCALE GENOMIC DNA]</scope>
    <source>
        <strain evidence="2 3">ZY74</strain>
    </source>
</reference>
<dbReference type="RefSeq" id="WP_123847754.1">
    <property type="nucleotide sequence ID" value="NZ_RPDH01000002.1"/>
</dbReference>
<dbReference type="OrthoDB" id="1452841at2"/>
<evidence type="ECO:0000259" key="1">
    <source>
        <dbReference type="PROSITE" id="PS51186"/>
    </source>
</evidence>
<dbReference type="Proteomes" id="UP000278351">
    <property type="component" value="Unassembled WGS sequence"/>
</dbReference>
<organism evidence="2 3">
    <name type="scientific">Chitinophaga lutea</name>
    <dbReference type="NCBI Taxonomy" id="2488634"/>
    <lineage>
        <taxon>Bacteria</taxon>
        <taxon>Pseudomonadati</taxon>
        <taxon>Bacteroidota</taxon>
        <taxon>Chitinophagia</taxon>
        <taxon>Chitinophagales</taxon>
        <taxon>Chitinophagaceae</taxon>
        <taxon>Chitinophaga</taxon>
    </lineage>
</organism>
<dbReference type="PANTHER" id="PTHR42791:SF1">
    <property type="entry name" value="N-ACETYLTRANSFERASE DOMAIN-CONTAINING PROTEIN"/>
    <property type="match status" value="1"/>
</dbReference>
<dbReference type="AlphaFoldDB" id="A0A3N4PME8"/>
<dbReference type="CDD" id="cd04301">
    <property type="entry name" value="NAT_SF"/>
    <property type="match status" value="1"/>
</dbReference>
<keyword evidence="3" id="KW-1185">Reference proteome</keyword>
<dbReference type="Gene3D" id="3.40.630.30">
    <property type="match status" value="1"/>
</dbReference>
<dbReference type="SUPFAM" id="SSF55729">
    <property type="entry name" value="Acyl-CoA N-acyltransferases (Nat)"/>
    <property type="match status" value="1"/>
</dbReference>
<dbReference type="Pfam" id="PF00583">
    <property type="entry name" value="Acetyltransf_1"/>
    <property type="match status" value="1"/>
</dbReference>
<comment type="caution">
    <text evidence="2">The sequence shown here is derived from an EMBL/GenBank/DDBJ whole genome shotgun (WGS) entry which is preliminary data.</text>
</comment>
<keyword evidence="2" id="KW-0808">Transferase</keyword>
<dbReference type="PANTHER" id="PTHR42791">
    <property type="entry name" value="GNAT FAMILY ACETYLTRANSFERASE"/>
    <property type="match status" value="1"/>
</dbReference>
<evidence type="ECO:0000313" key="2">
    <source>
        <dbReference type="EMBL" id="RPE08758.1"/>
    </source>
</evidence>
<dbReference type="GO" id="GO:0016747">
    <property type="term" value="F:acyltransferase activity, transferring groups other than amino-acyl groups"/>
    <property type="evidence" value="ECO:0007669"/>
    <property type="project" value="InterPro"/>
</dbReference>
<dbReference type="InterPro" id="IPR052523">
    <property type="entry name" value="Trichothecene_AcTrans"/>
</dbReference>
<dbReference type="InterPro" id="IPR016181">
    <property type="entry name" value="Acyl_CoA_acyltransferase"/>
</dbReference>
<dbReference type="EMBL" id="RPDH01000002">
    <property type="protein sequence ID" value="RPE08758.1"/>
    <property type="molecule type" value="Genomic_DNA"/>
</dbReference>
<dbReference type="InterPro" id="IPR000182">
    <property type="entry name" value="GNAT_dom"/>
</dbReference>
<accession>A0A3N4PME8</accession>
<proteinExistence type="predicted"/>
<feature type="domain" description="N-acetyltransferase" evidence="1">
    <location>
        <begin position="38"/>
        <end position="187"/>
    </location>
</feature>
<evidence type="ECO:0000313" key="3">
    <source>
        <dbReference type="Proteomes" id="UP000278351"/>
    </source>
</evidence>
<protein>
    <submittedName>
        <fullName evidence="2">N-acetyltransferase</fullName>
    </submittedName>
</protein>